<dbReference type="Pfam" id="PF01695">
    <property type="entry name" value="IstB_IS21"/>
    <property type="match status" value="1"/>
</dbReference>
<dbReference type="EMBL" id="VLKL01000059">
    <property type="protein sequence ID" value="TWH91866.1"/>
    <property type="molecule type" value="Genomic_DNA"/>
</dbReference>
<evidence type="ECO:0000313" key="3">
    <source>
        <dbReference type="Proteomes" id="UP000317176"/>
    </source>
</evidence>
<dbReference type="InterPro" id="IPR002611">
    <property type="entry name" value="IstB_ATP-bd"/>
</dbReference>
<dbReference type="AlphaFoldDB" id="A0A562K904"/>
<dbReference type="SUPFAM" id="SSF52540">
    <property type="entry name" value="P-loop containing nucleoside triphosphate hydrolases"/>
    <property type="match status" value="1"/>
</dbReference>
<evidence type="ECO:0000313" key="2">
    <source>
        <dbReference type="EMBL" id="TWH91866.1"/>
    </source>
</evidence>
<accession>A0A562K904</accession>
<dbReference type="Proteomes" id="UP000317176">
    <property type="component" value="Unassembled WGS sequence"/>
</dbReference>
<keyword evidence="3" id="KW-1185">Reference proteome</keyword>
<dbReference type="CDD" id="cd00009">
    <property type="entry name" value="AAA"/>
    <property type="match status" value="1"/>
</dbReference>
<reference evidence="2 3" key="1">
    <citation type="journal article" date="2015" name="Stand. Genomic Sci.">
        <title>Genomic Encyclopedia of Bacterial and Archaeal Type Strains, Phase III: the genomes of soil and plant-associated and newly described type strains.</title>
        <authorList>
            <person name="Whitman W.B."/>
            <person name="Woyke T."/>
            <person name="Klenk H.P."/>
            <person name="Zhou Y."/>
            <person name="Lilburn T.G."/>
            <person name="Beck B.J."/>
            <person name="De Vos P."/>
            <person name="Vandamme P."/>
            <person name="Eisen J.A."/>
            <person name="Garrity G."/>
            <person name="Hugenholtz P."/>
            <person name="Kyrpides N.C."/>
        </authorList>
    </citation>
    <scope>NUCLEOTIDE SEQUENCE [LARGE SCALE GENOMIC DNA]</scope>
    <source>
        <strain evidence="2 3">CGMCC 1.10947</strain>
    </source>
</reference>
<proteinExistence type="predicted"/>
<feature type="domain" description="IstB-like ATP-binding" evidence="1">
    <location>
        <begin position="10"/>
        <end position="156"/>
    </location>
</feature>
<dbReference type="RefSeq" id="WP_145643145.1">
    <property type="nucleotide sequence ID" value="NZ_CP088014.1"/>
</dbReference>
<dbReference type="PANTHER" id="PTHR30050:SF4">
    <property type="entry name" value="ATP-BINDING PROTEIN RV3427C IN INSERTION SEQUENCE-RELATED"/>
    <property type="match status" value="1"/>
</dbReference>
<dbReference type="Gene3D" id="3.40.50.300">
    <property type="entry name" value="P-loop containing nucleotide triphosphate hydrolases"/>
    <property type="match status" value="1"/>
</dbReference>
<name>A0A562K904_9BRAD</name>
<dbReference type="GO" id="GO:0005524">
    <property type="term" value="F:ATP binding"/>
    <property type="evidence" value="ECO:0007669"/>
    <property type="project" value="InterPro"/>
</dbReference>
<gene>
    <name evidence="2" type="ORF">IQ17_07318</name>
</gene>
<organism evidence="2 3">
    <name type="scientific">Bradyrhizobium daqingense</name>
    <dbReference type="NCBI Taxonomy" id="993502"/>
    <lineage>
        <taxon>Bacteria</taxon>
        <taxon>Pseudomonadati</taxon>
        <taxon>Pseudomonadota</taxon>
        <taxon>Alphaproteobacteria</taxon>
        <taxon>Hyphomicrobiales</taxon>
        <taxon>Nitrobacteraceae</taxon>
        <taxon>Bradyrhizobium</taxon>
    </lineage>
</organism>
<dbReference type="GO" id="GO:0006260">
    <property type="term" value="P:DNA replication"/>
    <property type="evidence" value="ECO:0007669"/>
    <property type="project" value="TreeGrafter"/>
</dbReference>
<dbReference type="OrthoDB" id="8150723at2"/>
<evidence type="ECO:0000259" key="1">
    <source>
        <dbReference type="Pfam" id="PF01695"/>
    </source>
</evidence>
<dbReference type="InterPro" id="IPR027417">
    <property type="entry name" value="P-loop_NTPase"/>
</dbReference>
<sequence length="199" mass="22093">MLIHPTVDRLRALGLAAMADTLTELQNNPEAAEMPHADWLGLLVDREVTARDNRRLTRRLTSAKLRQAAAIENVDYRTARGLDRSLFQTLATCQWIREANHLVIVGPTGTGKSWLACALGNKACRDGFSVLYKRTSRLFADLAQARGEGRLARLIAVTCHCIFIQRQLESRGFVRQVALMEQRTIGGAGRGCAADRPLR</sequence>
<dbReference type="PANTHER" id="PTHR30050">
    <property type="entry name" value="CHROMOSOMAL REPLICATION INITIATOR PROTEIN DNAA"/>
    <property type="match status" value="1"/>
</dbReference>
<comment type="caution">
    <text evidence="2">The sequence shown here is derived from an EMBL/GenBank/DDBJ whole genome shotgun (WGS) entry which is preliminary data.</text>
</comment>
<protein>
    <submittedName>
        <fullName evidence="2">IstB-like ATP binding protein</fullName>
    </submittedName>
</protein>